<dbReference type="OrthoDB" id="2583547at2"/>
<sequence>MDVAWHLIAVYISLVIPVSGFLEQRRLKRMTSQASKEQAYLILHGVYWIAALPVLLIDPTVYRVRHSLELGWMGHTLLSAALAYLLIVTVVPLILLRYNGDLRKEVAKSYEKRRHTFPTTERQHKLFVWVSITVGITEEILYRGFLYNYGVEHWGLSSLASAVTVSLVFGLIHFSQGLAGIFSSFVFGAVMAWLYFITGSLLLPVILHILYDLKIIGVQKILNNKNTQSEYAPDVL</sequence>
<comment type="caution">
    <text evidence="3">The sequence shown here is derived from an EMBL/GenBank/DDBJ whole genome shotgun (WGS) entry which is preliminary data.</text>
</comment>
<evidence type="ECO:0000256" key="1">
    <source>
        <dbReference type="SAM" id="Phobius"/>
    </source>
</evidence>
<dbReference type="Pfam" id="PF02517">
    <property type="entry name" value="Rce1-like"/>
    <property type="match status" value="1"/>
</dbReference>
<feature type="domain" description="CAAX prenyl protease 2/Lysostaphin resistance protein A-like" evidence="2">
    <location>
        <begin position="126"/>
        <end position="213"/>
    </location>
</feature>
<keyword evidence="1" id="KW-0472">Membrane</keyword>
<dbReference type="PANTHER" id="PTHR36435:SF1">
    <property type="entry name" value="CAAX AMINO TERMINAL PROTEASE FAMILY PROTEIN"/>
    <property type="match status" value="1"/>
</dbReference>
<evidence type="ECO:0000313" key="3">
    <source>
        <dbReference type="EMBL" id="MVO99325.1"/>
    </source>
</evidence>
<keyword evidence="1" id="KW-0812">Transmembrane</keyword>
<feature type="transmembrane region" description="Helical" evidence="1">
    <location>
        <begin position="77"/>
        <end position="96"/>
    </location>
</feature>
<dbReference type="InterPro" id="IPR052710">
    <property type="entry name" value="CAAX_protease"/>
</dbReference>
<feature type="transmembrane region" description="Helical" evidence="1">
    <location>
        <begin position="39"/>
        <end position="57"/>
    </location>
</feature>
<dbReference type="AlphaFoldDB" id="A0A7X3FGG4"/>
<feature type="transmembrane region" description="Helical" evidence="1">
    <location>
        <begin position="186"/>
        <end position="211"/>
    </location>
</feature>
<accession>A0A7X3FGG4</accession>
<evidence type="ECO:0000259" key="2">
    <source>
        <dbReference type="Pfam" id="PF02517"/>
    </source>
</evidence>
<dbReference type="GO" id="GO:0004175">
    <property type="term" value="F:endopeptidase activity"/>
    <property type="evidence" value="ECO:0007669"/>
    <property type="project" value="UniProtKB-ARBA"/>
</dbReference>
<keyword evidence="3" id="KW-0645">Protease</keyword>
<name>A0A7X3FGG4_9BACL</name>
<feature type="transmembrane region" description="Helical" evidence="1">
    <location>
        <begin position="6"/>
        <end position="23"/>
    </location>
</feature>
<keyword evidence="3" id="KW-0378">Hydrolase</keyword>
<protein>
    <submittedName>
        <fullName evidence="3">CPBP family intramembrane metalloprotease</fullName>
    </submittedName>
</protein>
<dbReference type="EMBL" id="RHLK01000003">
    <property type="protein sequence ID" value="MVO99325.1"/>
    <property type="molecule type" value="Genomic_DNA"/>
</dbReference>
<feature type="transmembrane region" description="Helical" evidence="1">
    <location>
        <begin position="154"/>
        <end position="174"/>
    </location>
</feature>
<dbReference type="GO" id="GO:0006508">
    <property type="term" value="P:proteolysis"/>
    <property type="evidence" value="ECO:0007669"/>
    <property type="project" value="UniProtKB-KW"/>
</dbReference>
<keyword evidence="4" id="KW-1185">Reference proteome</keyword>
<dbReference type="GO" id="GO:0008237">
    <property type="term" value="F:metallopeptidase activity"/>
    <property type="evidence" value="ECO:0007669"/>
    <property type="project" value="UniProtKB-KW"/>
</dbReference>
<dbReference type="PANTHER" id="PTHR36435">
    <property type="entry name" value="SLR1288 PROTEIN"/>
    <property type="match status" value="1"/>
</dbReference>
<proteinExistence type="predicted"/>
<evidence type="ECO:0000313" key="4">
    <source>
        <dbReference type="Proteomes" id="UP000490800"/>
    </source>
</evidence>
<gene>
    <name evidence="3" type="ORF">EDM21_07245</name>
</gene>
<dbReference type="InterPro" id="IPR003675">
    <property type="entry name" value="Rce1/LyrA-like_dom"/>
</dbReference>
<organism evidence="3 4">
    <name type="scientific">Paenibacillus lutrae</name>
    <dbReference type="NCBI Taxonomy" id="2078573"/>
    <lineage>
        <taxon>Bacteria</taxon>
        <taxon>Bacillati</taxon>
        <taxon>Bacillota</taxon>
        <taxon>Bacilli</taxon>
        <taxon>Bacillales</taxon>
        <taxon>Paenibacillaceae</taxon>
        <taxon>Paenibacillus</taxon>
    </lineage>
</organism>
<dbReference type="Proteomes" id="UP000490800">
    <property type="component" value="Unassembled WGS sequence"/>
</dbReference>
<keyword evidence="1" id="KW-1133">Transmembrane helix</keyword>
<dbReference type="RefSeq" id="WP_157334262.1">
    <property type="nucleotide sequence ID" value="NZ_RHLK01000003.1"/>
</dbReference>
<reference evidence="3 4" key="1">
    <citation type="journal article" date="2019" name="Microorganisms">
        <title>Paenibacillus lutrae sp. nov., A Chitinolytic Species Isolated from A River Otter in Castril Natural Park, Granada, Spain.</title>
        <authorList>
            <person name="Rodriguez M."/>
            <person name="Reina J.C."/>
            <person name="Bejar V."/>
            <person name="Llamas I."/>
        </authorList>
    </citation>
    <scope>NUCLEOTIDE SEQUENCE [LARGE SCALE GENOMIC DNA]</scope>
    <source>
        <strain evidence="3 4">N10</strain>
    </source>
</reference>
<keyword evidence="3" id="KW-0482">Metalloprotease</keyword>
<dbReference type="GO" id="GO:0080120">
    <property type="term" value="P:CAAX-box protein maturation"/>
    <property type="evidence" value="ECO:0007669"/>
    <property type="project" value="UniProtKB-ARBA"/>
</dbReference>